<keyword evidence="1" id="KW-1133">Transmembrane helix</keyword>
<gene>
    <name evidence="2" type="ORF">C1645_872920</name>
</gene>
<comment type="caution">
    <text evidence="2">The sequence shown here is derived from an EMBL/GenBank/DDBJ whole genome shotgun (WGS) entry which is preliminary data.</text>
</comment>
<accession>A0A397TAG8</accession>
<keyword evidence="1" id="KW-0472">Membrane</keyword>
<dbReference type="AlphaFoldDB" id="A0A397TAG8"/>
<dbReference type="EMBL" id="QKYT01000065">
    <property type="protein sequence ID" value="RIA95263.1"/>
    <property type="molecule type" value="Genomic_DNA"/>
</dbReference>
<keyword evidence="3" id="KW-1185">Reference proteome</keyword>
<sequence length="145" mass="17355">MNNLKKLAPVPIGFALFAILFIRQRNKFERFMLLYYAIMGNNLGNNLEIVQQLEPSFRLPRWLRWLENRNIMYFINNVEERIGNNLRTLVSVSIVLSLVEILLLIDQRKFIYERLTLIYYAFVGNENQIAKNYVKKISWLDRLLL</sequence>
<evidence type="ECO:0000313" key="3">
    <source>
        <dbReference type="Proteomes" id="UP000265703"/>
    </source>
</evidence>
<name>A0A397TAG8_9GLOM</name>
<organism evidence="2 3">
    <name type="scientific">Glomus cerebriforme</name>
    <dbReference type="NCBI Taxonomy" id="658196"/>
    <lineage>
        <taxon>Eukaryota</taxon>
        <taxon>Fungi</taxon>
        <taxon>Fungi incertae sedis</taxon>
        <taxon>Mucoromycota</taxon>
        <taxon>Glomeromycotina</taxon>
        <taxon>Glomeromycetes</taxon>
        <taxon>Glomerales</taxon>
        <taxon>Glomeraceae</taxon>
        <taxon>Glomus</taxon>
    </lineage>
</organism>
<evidence type="ECO:0000313" key="2">
    <source>
        <dbReference type="EMBL" id="RIA95263.1"/>
    </source>
</evidence>
<evidence type="ECO:0000256" key="1">
    <source>
        <dbReference type="SAM" id="Phobius"/>
    </source>
</evidence>
<reference evidence="2 3" key="1">
    <citation type="submission" date="2018-06" db="EMBL/GenBank/DDBJ databases">
        <title>Comparative genomics reveals the genomic features of Rhizophagus irregularis, R. cerebriforme, R. diaphanum and Gigaspora rosea, and their symbiotic lifestyle signature.</title>
        <authorList>
            <person name="Morin E."/>
            <person name="San Clemente H."/>
            <person name="Chen E.C.H."/>
            <person name="De La Providencia I."/>
            <person name="Hainaut M."/>
            <person name="Kuo A."/>
            <person name="Kohler A."/>
            <person name="Murat C."/>
            <person name="Tang N."/>
            <person name="Roy S."/>
            <person name="Loubradou J."/>
            <person name="Henrissat B."/>
            <person name="Grigoriev I.V."/>
            <person name="Corradi N."/>
            <person name="Roux C."/>
            <person name="Martin F.M."/>
        </authorList>
    </citation>
    <scope>NUCLEOTIDE SEQUENCE [LARGE SCALE GENOMIC DNA]</scope>
    <source>
        <strain evidence="2 3">DAOM 227022</strain>
    </source>
</reference>
<proteinExistence type="predicted"/>
<feature type="transmembrane region" description="Helical" evidence="1">
    <location>
        <begin position="7"/>
        <end position="24"/>
    </location>
</feature>
<protein>
    <submittedName>
        <fullName evidence="2">Uncharacterized protein</fullName>
    </submittedName>
</protein>
<keyword evidence="1" id="KW-0812">Transmembrane</keyword>
<dbReference type="OrthoDB" id="2338243at2759"/>
<dbReference type="Proteomes" id="UP000265703">
    <property type="component" value="Unassembled WGS sequence"/>
</dbReference>